<sequence>MKQLCCLFYLFGFLVSAQENQLIHQVGLQIDNDLFVPQEEDNYYTSGIIINYTSEINSFLFLERRENERMLLDASLMQQLYTPIYPNSTYLDNYDRPFAGWLAARLQLRKLKDEKTFIYGLEVGVTGNASFGRQLHQGFHDLMHIEEKPEWLAQIPSEIMMNVNFGYAYELKKWFVPSIKTTAGTKDIYIEPDLLFLINMDYDSFLLPDQKTKLSGYFNTNYRLVGYNALIDGSMFYKKPIVAKKVAHHLWSASAGVQLQVRNFGFRIAYMYTTKETKEMHYHLFGSVKMFYLF</sequence>
<accession>A0A1I7GS50</accession>
<organism evidence="1 2">
    <name type="scientific">Pustulibacterium marinum</name>
    <dbReference type="NCBI Taxonomy" id="1224947"/>
    <lineage>
        <taxon>Bacteria</taxon>
        <taxon>Pseudomonadati</taxon>
        <taxon>Bacteroidota</taxon>
        <taxon>Flavobacteriia</taxon>
        <taxon>Flavobacteriales</taxon>
        <taxon>Flavobacteriaceae</taxon>
        <taxon>Pustulibacterium</taxon>
    </lineage>
</organism>
<dbReference type="Pfam" id="PF09982">
    <property type="entry name" value="LpxR"/>
    <property type="match status" value="1"/>
</dbReference>
<proteinExistence type="predicted"/>
<dbReference type="STRING" id="1224947.SAMN05216480_105225"/>
<dbReference type="Proteomes" id="UP000199138">
    <property type="component" value="Unassembled WGS sequence"/>
</dbReference>
<dbReference type="AlphaFoldDB" id="A0A1I7GS50"/>
<gene>
    <name evidence="1" type="ORF">SAMN05216480_105225</name>
</gene>
<evidence type="ECO:0000313" key="1">
    <source>
        <dbReference type="EMBL" id="SFU51265.1"/>
    </source>
</evidence>
<reference evidence="1 2" key="1">
    <citation type="submission" date="2016-10" db="EMBL/GenBank/DDBJ databases">
        <authorList>
            <person name="de Groot N.N."/>
        </authorList>
    </citation>
    <scope>NUCLEOTIDE SEQUENCE [LARGE SCALE GENOMIC DNA]</scope>
    <source>
        <strain evidence="1 2">CGMCC 1.12333</strain>
    </source>
</reference>
<keyword evidence="2" id="KW-1185">Reference proteome</keyword>
<name>A0A1I7GS50_9FLAO</name>
<evidence type="ECO:0000313" key="2">
    <source>
        <dbReference type="Proteomes" id="UP000199138"/>
    </source>
</evidence>
<protein>
    <recommendedName>
        <fullName evidence="3">Lipid A deacylase LpxR family protein</fullName>
    </recommendedName>
</protein>
<dbReference type="Gene3D" id="2.40.128.140">
    <property type="entry name" value="Outer membrane protein"/>
    <property type="match status" value="1"/>
</dbReference>
<evidence type="ECO:0008006" key="3">
    <source>
        <dbReference type="Google" id="ProtNLM"/>
    </source>
</evidence>
<dbReference type="InterPro" id="IPR037107">
    <property type="entry name" value="Put_OMP_sf"/>
</dbReference>
<dbReference type="RefSeq" id="WP_177229098.1">
    <property type="nucleotide sequence ID" value="NZ_FPBK01000005.1"/>
</dbReference>
<dbReference type="EMBL" id="FPBK01000005">
    <property type="protein sequence ID" value="SFU51265.1"/>
    <property type="molecule type" value="Genomic_DNA"/>
</dbReference>
<dbReference type="InterPro" id="IPR018707">
    <property type="entry name" value="LpxR"/>
</dbReference>